<dbReference type="AlphaFoldDB" id="A0A0G1EPG4"/>
<proteinExistence type="predicted"/>
<dbReference type="InterPro" id="IPR000850">
    <property type="entry name" value="Adenylat/UMP-CMP_kin"/>
</dbReference>
<comment type="caution">
    <text evidence="5">The sequence shown here is derived from an EMBL/GenBank/DDBJ whole genome shotgun (WGS) entry which is preliminary data.</text>
</comment>
<dbReference type="InterPro" id="IPR027417">
    <property type="entry name" value="P-loop_NTPase"/>
</dbReference>
<keyword evidence="3" id="KW-0547">Nucleotide-binding</keyword>
<evidence type="ECO:0000313" key="6">
    <source>
        <dbReference type="Proteomes" id="UP000033910"/>
    </source>
</evidence>
<evidence type="ECO:0000256" key="4">
    <source>
        <dbReference type="ARBA" id="ARBA00022777"/>
    </source>
</evidence>
<dbReference type="EMBL" id="LCGF01000009">
    <property type="protein sequence ID" value="KKT11951.1"/>
    <property type="molecule type" value="Genomic_DNA"/>
</dbReference>
<protein>
    <submittedName>
        <fullName evidence="5">Adenylate kinase</fullName>
    </submittedName>
</protein>
<keyword evidence="4 5" id="KW-0418">Kinase</keyword>
<dbReference type="Gene3D" id="3.40.50.300">
    <property type="entry name" value="P-loop containing nucleotide triphosphate hydrolases"/>
    <property type="match status" value="1"/>
</dbReference>
<dbReference type="SUPFAM" id="SSF52540">
    <property type="entry name" value="P-loop containing nucleoside triphosphate hydrolases"/>
    <property type="match status" value="1"/>
</dbReference>
<dbReference type="Proteomes" id="UP000033910">
    <property type="component" value="Unassembled WGS sequence"/>
</dbReference>
<keyword evidence="1" id="KW-0808">Transferase</keyword>
<name>A0A0G1EPG4_UNCKA</name>
<evidence type="ECO:0000256" key="3">
    <source>
        <dbReference type="ARBA" id="ARBA00022741"/>
    </source>
</evidence>
<keyword evidence="2" id="KW-0545">Nucleotide biosynthesis</keyword>
<accession>A0A0G1EPG4</accession>
<organism evidence="5 6">
    <name type="scientific">candidate division WWE3 bacterium GW2011_GWB2_43_22</name>
    <dbReference type="NCBI Taxonomy" id="1619118"/>
    <lineage>
        <taxon>Bacteria</taxon>
        <taxon>Katanobacteria</taxon>
    </lineage>
</organism>
<dbReference type="GO" id="GO:0005524">
    <property type="term" value="F:ATP binding"/>
    <property type="evidence" value="ECO:0007669"/>
    <property type="project" value="InterPro"/>
</dbReference>
<evidence type="ECO:0000313" key="5">
    <source>
        <dbReference type="EMBL" id="KKT11951.1"/>
    </source>
</evidence>
<reference evidence="5 6" key="1">
    <citation type="journal article" date="2015" name="Nature">
        <title>rRNA introns, odd ribosomes, and small enigmatic genomes across a large radiation of phyla.</title>
        <authorList>
            <person name="Brown C.T."/>
            <person name="Hug L.A."/>
            <person name="Thomas B.C."/>
            <person name="Sharon I."/>
            <person name="Castelle C.J."/>
            <person name="Singh A."/>
            <person name="Wilkins M.J."/>
            <person name="Williams K.H."/>
            <person name="Banfield J.F."/>
        </authorList>
    </citation>
    <scope>NUCLEOTIDE SEQUENCE [LARGE SCALE GENOMIC DNA]</scope>
</reference>
<gene>
    <name evidence="5" type="ORF">UV89_C0009G0003</name>
</gene>
<dbReference type="Pfam" id="PF00406">
    <property type="entry name" value="ADK"/>
    <property type="match status" value="1"/>
</dbReference>
<dbReference type="PANTHER" id="PTHR23359">
    <property type="entry name" value="NUCLEOTIDE KINASE"/>
    <property type="match status" value="1"/>
</dbReference>
<sequence length="359" mass="40424">MSDPLKIPFFNSKSYAVSRSFDLNDPVERKLYFKEKLGDKIEQIKEFLDSRTFVGYLMAKKQAGKGTYAKMFEEIVGSDRFQHVSIGDLVRKAGEDIGYPDKKREIENYLENNYRGFLSVTAALASLQNREQGALLPTDLILALVKMEIDRIGNKALFIDGLPRNLDQISYSLYFRDLINHREDPDFFVLIDVPESLIDLRMTGRKVCPLCKTSKNLTLNPSKFVVPDDSGNGYSLLCDNERCVGYGKEKLVSKEGDSEGKESIRERLDTEGELMSTANSLQGIPKVLIRNTIPVTQSSVYVENFEISPSFSYTNVRGEIEIARKPLVLIDDDGIESYSLSGACVVVSMVDQIYKILIG</sequence>
<dbReference type="GO" id="GO:0009165">
    <property type="term" value="P:nucleotide biosynthetic process"/>
    <property type="evidence" value="ECO:0007669"/>
    <property type="project" value="UniProtKB-KW"/>
</dbReference>
<evidence type="ECO:0000256" key="2">
    <source>
        <dbReference type="ARBA" id="ARBA00022727"/>
    </source>
</evidence>
<dbReference type="GO" id="GO:0019205">
    <property type="term" value="F:nucleobase-containing compound kinase activity"/>
    <property type="evidence" value="ECO:0007669"/>
    <property type="project" value="InterPro"/>
</dbReference>
<evidence type="ECO:0000256" key="1">
    <source>
        <dbReference type="ARBA" id="ARBA00022679"/>
    </source>
</evidence>